<dbReference type="SUPFAM" id="SSF47986">
    <property type="entry name" value="DEATH domain"/>
    <property type="match status" value="1"/>
</dbReference>
<keyword evidence="1 3" id="KW-0547">Nucleotide-binding</keyword>
<organism evidence="8 9">
    <name type="scientific">Pomacea canaliculata</name>
    <name type="common">Golden apple snail</name>
    <dbReference type="NCBI Taxonomy" id="400727"/>
    <lineage>
        <taxon>Eukaryota</taxon>
        <taxon>Metazoa</taxon>
        <taxon>Spiralia</taxon>
        <taxon>Lophotrochozoa</taxon>
        <taxon>Mollusca</taxon>
        <taxon>Gastropoda</taxon>
        <taxon>Caenogastropoda</taxon>
        <taxon>Architaenioglossa</taxon>
        <taxon>Ampullarioidea</taxon>
        <taxon>Ampullariidae</taxon>
        <taxon>Pomacea</taxon>
    </lineage>
</organism>
<dbReference type="GO" id="GO:0005874">
    <property type="term" value="C:microtubule"/>
    <property type="evidence" value="ECO:0007669"/>
    <property type="project" value="TreeGrafter"/>
</dbReference>
<dbReference type="EMBL" id="PZQS01000009">
    <property type="protein sequence ID" value="PVD24856.1"/>
    <property type="molecule type" value="Genomic_DNA"/>
</dbReference>
<dbReference type="PROSITE" id="PS51718">
    <property type="entry name" value="G_DYNAMIN_2"/>
    <property type="match status" value="1"/>
</dbReference>
<evidence type="ECO:0000313" key="9">
    <source>
        <dbReference type="Proteomes" id="UP000245119"/>
    </source>
</evidence>
<sequence length="968" mass="107759">MAASGGAVPKMKSRPQEKPQPTSNSSRRGRNVFANPQGFKMPHDSANIVLKTGDSAIKVNIGSINGNVSIGAKNRVTTVNSGHHYSNDASSSSSDSSSDSDVDRYLHGYKPKQKHVGHRNVTTSRAQVNTNTRPHVPQQVPSQNVSKLQAADARVAQAMATFPPCNQGLTLNVLRKISSEFEQGWRRVFRLLEVSDEQIDDIHTQFYVDGLKEVVLQLLQCWVQQQNGPPDPKKLAEAVDVFNTVGAEAIQLPQIVVIGNQSSGKSSVIESLVGKDFLPRGTGIVTRRPTILQLVYVRKEDRESHTQDGKFIPAEEWAKFLHTKEKVYSDFEEVRREIERETERMSGTNKGICLEPINIKIFSPHVVNLTLIDLPGMTKVPVGDQPPDIEMQIRDLCFYYITNPNSVILAVTAANTDFATSEALKLAREVDPDDAHRDEASFLQKKYPSIASRNGTPYLAKTLNRLLMHHIRDCLPELKTRINVLIAQFQSLLSSFGEPVDDKAQLLLQIITKFASAYCSTIEGTSKNIETTELCGGARICYIFHETFGRTLESIDPLGGLSTRDVLTAIRNATGPRPSLFVPEVSFELLVKRQIRRLEEPSLRCVELVHEEMQRMIQHCGTQQEMLRFPKLHEKIVDVVTNLLRKRLPPTNTMVENLVAVELAYINTKHPDFTEAHLAHRSLTEGGSGEPRQLTTTGSNLTKTFLERQNEETKSSAPELNGGPWKISNFIRGSKLEMNADKGSEQGTSSLPSSGPNSAVPSPSHSRKGGINLLPEVPEQPVMKLSAREQRDCEVIERLIRSYFMIVRKNIQDSTPKAIMHFLVNYIKDNLQSELVSQLYKREEIETLLEESEHIAARRKEASEMLQALQRASQIIEASNVSMEARRLELSLVMLTDAMSRMKFQWNEGYNNARLVEIMSKNRPCLHSVNAALVPHSLLLVPPADISVSSYGVIANSVITGAAGTSPD</sequence>
<dbReference type="GO" id="GO:0007165">
    <property type="term" value="P:signal transduction"/>
    <property type="evidence" value="ECO:0007669"/>
    <property type="project" value="InterPro"/>
</dbReference>
<dbReference type="PANTHER" id="PTHR11566">
    <property type="entry name" value="DYNAMIN"/>
    <property type="match status" value="1"/>
</dbReference>
<dbReference type="InterPro" id="IPR019762">
    <property type="entry name" value="Dynamin_GTPase_CS"/>
</dbReference>
<comment type="caution">
    <text evidence="8">The sequence shown here is derived from an EMBL/GenBank/DDBJ whole genome shotgun (WGS) entry which is preliminary data.</text>
</comment>
<dbReference type="Pfam" id="PF02212">
    <property type="entry name" value="GED"/>
    <property type="match status" value="1"/>
</dbReference>
<feature type="region of interest" description="Disordered" evidence="4">
    <location>
        <begin position="1"/>
        <end position="44"/>
    </location>
</feature>
<feature type="compositionally biased region" description="Polar residues" evidence="4">
    <location>
        <begin position="745"/>
        <end position="764"/>
    </location>
</feature>
<evidence type="ECO:0000256" key="3">
    <source>
        <dbReference type="RuleBase" id="RU003932"/>
    </source>
</evidence>
<feature type="domain" description="Dynamin-type G" evidence="7">
    <location>
        <begin position="249"/>
        <end position="433"/>
    </location>
</feature>
<dbReference type="PROSITE" id="PS50017">
    <property type="entry name" value="DEATH_DOMAIN"/>
    <property type="match status" value="1"/>
</dbReference>
<dbReference type="CDD" id="cd08771">
    <property type="entry name" value="DLP_1"/>
    <property type="match status" value="1"/>
</dbReference>
<dbReference type="PANTHER" id="PTHR11566:SF21">
    <property type="entry name" value="DYNAMIN RELATED PROTEIN 1, ISOFORM A"/>
    <property type="match status" value="1"/>
</dbReference>
<keyword evidence="9" id="KW-1185">Reference proteome</keyword>
<dbReference type="GO" id="GO:0016020">
    <property type="term" value="C:membrane"/>
    <property type="evidence" value="ECO:0007669"/>
    <property type="project" value="TreeGrafter"/>
</dbReference>
<dbReference type="InterPro" id="IPR030381">
    <property type="entry name" value="G_DYNAMIN_dom"/>
</dbReference>
<dbReference type="FunFam" id="1.20.120.1240:FF:000001">
    <property type="entry name" value="Dynamin 1 like"/>
    <property type="match status" value="1"/>
</dbReference>
<dbReference type="InterPro" id="IPR000488">
    <property type="entry name" value="Death_dom"/>
</dbReference>
<dbReference type="GO" id="GO:0003924">
    <property type="term" value="F:GTPase activity"/>
    <property type="evidence" value="ECO:0007669"/>
    <property type="project" value="InterPro"/>
</dbReference>
<dbReference type="Pfam" id="PF00531">
    <property type="entry name" value="Death"/>
    <property type="match status" value="1"/>
</dbReference>
<dbReference type="InterPro" id="IPR001401">
    <property type="entry name" value="Dynamin_GTPase"/>
</dbReference>
<dbReference type="GO" id="GO:0000266">
    <property type="term" value="P:mitochondrial fission"/>
    <property type="evidence" value="ECO:0007669"/>
    <property type="project" value="TreeGrafter"/>
</dbReference>
<feature type="domain" description="Death" evidence="5">
    <location>
        <begin position="170"/>
        <end position="239"/>
    </location>
</feature>
<dbReference type="PROSITE" id="PS51388">
    <property type="entry name" value="GED"/>
    <property type="match status" value="1"/>
</dbReference>
<dbReference type="InterPro" id="IPR003130">
    <property type="entry name" value="GED"/>
</dbReference>
<dbReference type="CDD" id="cd01670">
    <property type="entry name" value="Death"/>
    <property type="match status" value="1"/>
</dbReference>
<dbReference type="Pfam" id="PF01031">
    <property type="entry name" value="Dynamin_M"/>
    <property type="match status" value="1"/>
</dbReference>
<dbReference type="Gene3D" id="1.20.120.1240">
    <property type="entry name" value="Dynamin, middle domain"/>
    <property type="match status" value="1"/>
</dbReference>
<dbReference type="AlphaFoldDB" id="A0A2T7NUN6"/>
<dbReference type="GO" id="GO:0008017">
    <property type="term" value="F:microtubule binding"/>
    <property type="evidence" value="ECO:0007669"/>
    <property type="project" value="TreeGrafter"/>
</dbReference>
<protein>
    <submittedName>
        <fullName evidence="8">Uncharacterized protein</fullName>
    </submittedName>
</protein>
<dbReference type="GO" id="GO:0016559">
    <property type="term" value="P:peroxisome fission"/>
    <property type="evidence" value="ECO:0007669"/>
    <property type="project" value="TreeGrafter"/>
</dbReference>
<keyword evidence="2 3" id="KW-0342">GTP-binding</keyword>
<dbReference type="InterPro" id="IPR000375">
    <property type="entry name" value="Dynamin_stalk"/>
</dbReference>
<dbReference type="STRING" id="400727.A0A2T7NUN6"/>
<dbReference type="OrthoDB" id="5061070at2759"/>
<dbReference type="SMART" id="SM00053">
    <property type="entry name" value="DYNc"/>
    <property type="match status" value="1"/>
</dbReference>
<evidence type="ECO:0000256" key="4">
    <source>
        <dbReference type="SAM" id="MobiDB-lite"/>
    </source>
</evidence>
<evidence type="ECO:0000259" key="7">
    <source>
        <dbReference type="PROSITE" id="PS51718"/>
    </source>
</evidence>
<feature type="compositionally biased region" description="Low complexity" evidence="4">
    <location>
        <begin position="87"/>
        <end position="99"/>
    </location>
</feature>
<dbReference type="InterPro" id="IPR020850">
    <property type="entry name" value="GED_dom"/>
</dbReference>
<dbReference type="PRINTS" id="PR00195">
    <property type="entry name" value="DYNAMIN"/>
</dbReference>
<feature type="region of interest" description="Disordered" evidence="4">
    <location>
        <begin position="81"/>
        <end position="103"/>
    </location>
</feature>
<dbReference type="GO" id="GO:0005739">
    <property type="term" value="C:mitochondrion"/>
    <property type="evidence" value="ECO:0007669"/>
    <property type="project" value="TreeGrafter"/>
</dbReference>
<dbReference type="GO" id="GO:0005525">
    <property type="term" value="F:GTP binding"/>
    <property type="evidence" value="ECO:0007669"/>
    <property type="project" value="UniProtKB-KW"/>
</dbReference>
<proteinExistence type="inferred from homology"/>
<dbReference type="InterPro" id="IPR027417">
    <property type="entry name" value="P-loop_NTPase"/>
</dbReference>
<dbReference type="GO" id="GO:0006897">
    <property type="term" value="P:endocytosis"/>
    <property type="evidence" value="ECO:0007669"/>
    <property type="project" value="TreeGrafter"/>
</dbReference>
<dbReference type="PROSITE" id="PS00410">
    <property type="entry name" value="G_DYNAMIN_1"/>
    <property type="match status" value="1"/>
</dbReference>
<name>A0A2T7NUN6_POMCA</name>
<reference evidence="8 9" key="1">
    <citation type="submission" date="2018-04" db="EMBL/GenBank/DDBJ databases">
        <title>The genome of golden apple snail Pomacea canaliculata provides insight into stress tolerance and invasive adaptation.</title>
        <authorList>
            <person name="Liu C."/>
            <person name="Liu B."/>
            <person name="Ren Y."/>
            <person name="Zhang Y."/>
            <person name="Wang H."/>
            <person name="Li S."/>
            <person name="Jiang F."/>
            <person name="Yin L."/>
            <person name="Zhang G."/>
            <person name="Qian W."/>
            <person name="Fan W."/>
        </authorList>
    </citation>
    <scope>NUCLEOTIDE SEQUENCE [LARGE SCALE GENOMIC DNA]</scope>
    <source>
        <strain evidence="8">SZHN2017</strain>
        <tissue evidence="8">Muscle</tissue>
    </source>
</reference>
<gene>
    <name evidence="8" type="ORF">C0Q70_15343</name>
</gene>
<evidence type="ECO:0000259" key="5">
    <source>
        <dbReference type="PROSITE" id="PS50017"/>
    </source>
</evidence>
<dbReference type="Gene3D" id="3.40.50.300">
    <property type="entry name" value="P-loop containing nucleotide triphosphate hydrolases"/>
    <property type="match status" value="2"/>
</dbReference>
<evidence type="ECO:0000259" key="6">
    <source>
        <dbReference type="PROSITE" id="PS51388"/>
    </source>
</evidence>
<evidence type="ECO:0000313" key="8">
    <source>
        <dbReference type="EMBL" id="PVD24856.1"/>
    </source>
</evidence>
<dbReference type="InterPro" id="IPR011029">
    <property type="entry name" value="DEATH-like_dom_sf"/>
</dbReference>
<dbReference type="Proteomes" id="UP000245119">
    <property type="component" value="Linkage Group LG9"/>
</dbReference>
<dbReference type="SMART" id="SM00302">
    <property type="entry name" value="GED"/>
    <property type="match status" value="1"/>
</dbReference>
<dbReference type="SUPFAM" id="SSF52540">
    <property type="entry name" value="P-loop containing nucleoside triphosphate hydrolases"/>
    <property type="match status" value="1"/>
</dbReference>
<dbReference type="GO" id="GO:0048312">
    <property type="term" value="P:intracellular distribution of mitochondria"/>
    <property type="evidence" value="ECO:0007669"/>
    <property type="project" value="TreeGrafter"/>
</dbReference>
<evidence type="ECO:0000256" key="1">
    <source>
        <dbReference type="ARBA" id="ARBA00022741"/>
    </source>
</evidence>
<feature type="region of interest" description="Disordered" evidence="4">
    <location>
        <begin position="740"/>
        <end position="775"/>
    </location>
</feature>
<accession>A0A2T7NUN6</accession>
<dbReference type="InterPro" id="IPR022812">
    <property type="entry name" value="Dynamin"/>
</dbReference>
<evidence type="ECO:0000256" key="2">
    <source>
        <dbReference type="ARBA" id="ARBA00023134"/>
    </source>
</evidence>
<feature type="domain" description="GED" evidence="6">
    <location>
        <begin position="793"/>
        <end position="884"/>
    </location>
</feature>
<comment type="similarity">
    <text evidence="3">Belongs to the TRAFAC class dynamin-like GTPase superfamily. Dynamin/Fzo/YdjA family.</text>
</comment>